<feature type="transmembrane region" description="Helical" evidence="1">
    <location>
        <begin position="188"/>
        <end position="206"/>
    </location>
</feature>
<evidence type="ECO:0000313" key="3">
    <source>
        <dbReference type="Proteomes" id="UP000772434"/>
    </source>
</evidence>
<evidence type="ECO:0000313" key="2">
    <source>
        <dbReference type="EMBL" id="KAF9056709.1"/>
    </source>
</evidence>
<protein>
    <submittedName>
        <fullName evidence="2">Uncharacterized protein</fullName>
    </submittedName>
</protein>
<feature type="transmembrane region" description="Helical" evidence="1">
    <location>
        <begin position="89"/>
        <end position="109"/>
    </location>
</feature>
<sequence length="289" mass="32125">MHATEFFAITGSPARAFARILFVTRYLFQFPASRTYISSGYAAARYGPRWAYKPWLFFDLQGLEKIEEIINYGADEEVLGLRRSYIDSFNMVAIVGALLAQLAVSSLSLPGLNQTTYFSRGALILSMAVGLLAVFFTCVQQRALGFLQRPVEVRAWLSNGVYYTNQKGDETFQSSYISHLFLQLPYELMGISISLYLGSIGIYLGSAYVQRVPLTLGVDGESVGNLGVLFAFIVCTTFPLLVFSQLLGGKEMESEKCAEEMRLHAFGSGIYREKATTMLNATEGMTRIQ</sequence>
<proteinExistence type="predicted"/>
<dbReference type="OrthoDB" id="4941332at2759"/>
<gene>
    <name evidence="2" type="ORF">BDP27DRAFT_1242425</name>
</gene>
<accession>A0A9P5P9E9</accession>
<dbReference type="EMBL" id="JADNRY010000438">
    <property type="protein sequence ID" value="KAF9056709.1"/>
    <property type="molecule type" value="Genomic_DNA"/>
</dbReference>
<dbReference type="Proteomes" id="UP000772434">
    <property type="component" value="Unassembled WGS sequence"/>
</dbReference>
<keyword evidence="1" id="KW-0472">Membrane</keyword>
<feature type="transmembrane region" description="Helical" evidence="1">
    <location>
        <begin position="226"/>
        <end position="247"/>
    </location>
</feature>
<organism evidence="2 3">
    <name type="scientific">Rhodocollybia butyracea</name>
    <dbReference type="NCBI Taxonomy" id="206335"/>
    <lineage>
        <taxon>Eukaryota</taxon>
        <taxon>Fungi</taxon>
        <taxon>Dikarya</taxon>
        <taxon>Basidiomycota</taxon>
        <taxon>Agaricomycotina</taxon>
        <taxon>Agaricomycetes</taxon>
        <taxon>Agaricomycetidae</taxon>
        <taxon>Agaricales</taxon>
        <taxon>Marasmiineae</taxon>
        <taxon>Omphalotaceae</taxon>
        <taxon>Rhodocollybia</taxon>
    </lineage>
</organism>
<evidence type="ECO:0000256" key="1">
    <source>
        <dbReference type="SAM" id="Phobius"/>
    </source>
</evidence>
<reference evidence="2" key="1">
    <citation type="submission" date="2020-11" db="EMBL/GenBank/DDBJ databases">
        <authorList>
            <consortium name="DOE Joint Genome Institute"/>
            <person name="Ahrendt S."/>
            <person name="Riley R."/>
            <person name="Andreopoulos W."/>
            <person name="Labutti K."/>
            <person name="Pangilinan J."/>
            <person name="Ruiz-Duenas F.J."/>
            <person name="Barrasa J.M."/>
            <person name="Sanchez-Garcia M."/>
            <person name="Camarero S."/>
            <person name="Miyauchi S."/>
            <person name="Serrano A."/>
            <person name="Linde D."/>
            <person name="Babiker R."/>
            <person name="Drula E."/>
            <person name="Ayuso-Fernandez I."/>
            <person name="Pacheco R."/>
            <person name="Padilla G."/>
            <person name="Ferreira P."/>
            <person name="Barriuso J."/>
            <person name="Kellner H."/>
            <person name="Castanera R."/>
            <person name="Alfaro M."/>
            <person name="Ramirez L."/>
            <person name="Pisabarro A.G."/>
            <person name="Kuo A."/>
            <person name="Tritt A."/>
            <person name="Lipzen A."/>
            <person name="He G."/>
            <person name="Yan M."/>
            <person name="Ng V."/>
            <person name="Cullen D."/>
            <person name="Martin F."/>
            <person name="Rosso M.-N."/>
            <person name="Henrissat B."/>
            <person name="Hibbett D."/>
            <person name="Martinez A.T."/>
            <person name="Grigoriev I.V."/>
        </authorList>
    </citation>
    <scope>NUCLEOTIDE SEQUENCE</scope>
    <source>
        <strain evidence="2">AH 40177</strain>
    </source>
</reference>
<dbReference type="AlphaFoldDB" id="A0A9P5P9E9"/>
<comment type="caution">
    <text evidence="2">The sequence shown here is derived from an EMBL/GenBank/DDBJ whole genome shotgun (WGS) entry which is preliminary data.</text>
</comment>
<keyword evidence="1" id="KW-1133">Transmembrane helix</keyword>
<name>A0A9P5P9E9_9AGAR</name>
<keyword evidence="1" id="KW-0812">Transmembrane</keyword>
<keyword evidence="3" id="KW-1185">Reference proteome</keyword>
<feature type="transmembrane region" description="Helical" evidence="1">
    <location>
        <begin position="121"/>
        <end position="139"/>
    </location>
</feature>